<proteinExistence type="predicted"/>
<reference evidence="1 2" key="1">
    <citation type="submission" date="2020-02" db="EMBL/GenBank/DDBJ databases">
        <authorList>
            <person name="Ferguson B K."/>
        </authorList>
    </citation>
    <scope>NUCLEOTIDE SEQUENCE [LARGE SCALE GENOMIC DNA]</scope>
</reference>
<name>A0A6H5GD79_9HEMI</name>
<dbReference type="EMBL" id="CADCXU010009927">
    <property type="protein sequence ID" value="CAB0000802.1"/>
    <property type="molecule type" value="Genomic_DNA"/>
</dbReference>
<protein>
    <submittedName>
        <fullName evidence="1">Uncharacterized protein</fullName>
    </submittedName>
</protein>
<keyword evidence="2" id="KW-1185">Reference proteome</keyword>
<organism evidence="1 2">
    <name type="scientific">Nesidiocoris tenuis</name>
    <dbReference type="NCBI Taxonomy" id="355587"/>
    <lineage>
        <taxon>Eukaryota</taxon>
        <taxon>Metazoa</taxon>
        <taxon>Ecdysozoa</taxon>
        <taxon>Arthropoda</taxon>
        <taxon>Hexapoda</taxon>
        <taxon>Insecta</taxon>
        <taxon>Pterygota</taxon>
        <taxon>Neoptera</taxon>
        <taxon>Paraneoptera</taxon>
        <taxon>Hemiptera</taxon>
        <taxon>Heteroptera</taxon>
        <taxon>Panheteroptera</taxon>
        <taxon>Cimicomorpha</taxon>
        <taxon>Miridae</taxon>
        <taxon>Dicyphina</taxon>
        <taxon>Nesidiocoris</taxon>
    </lineage>
</organism>
<evidence type="ECO:0000313" key="1">
    <source>
        <dbReference type="EMBL" id="CAB0000802.1"/>
    </source>
</evidence>
<accession>A0A6H5GD79</accession>
<feature type="non-terminal residue" evidence="1">
    <location>
        <position position="55"/>
    </location>
</feature>
<dbReference type="Proteomes" id="UP000479000">
    <property type="component" value="Unassembled WGS sequence"/>
</dbReference>
<evidence type="ECO:0000313" key="2">
    <source>
        <dbReference type="Proteomes" id="UP000479000"/>
    </source>
</evidence>
<gene>
    <name evidence="1" type="ORF">NTEN_LOCUS6589</name>
</gene>
<dbReference type="AlphaFoldDB" id="A0A6H5GD79"/>
<sequence length="55" mass="6351">MVWTYEMGQLNARRCSVPRCVSNGHDLGEERRPSGVRGPLNQFHRYAIAIWPIPQ</sequence>